<keyword evidence="4" id="KW-1185">Reference proteome</keyword>
<dbReference type="eggNOG" id="ENOG5031B9I">
    <property type="taxonomic scope" value="Bacteria"/>
</dbReference>
<dbReference type="HOGENOM" id="CLU_062394_0_0_11"/>
<dbReference type="InterPro" id="IPR011856">
    <property type="entry name" value="tRNA_endonuc-like_dom_sf"/>
</dbReference>
<evidence type="ECO:0000313" key="3">
    <source>
        <dbReference type="EMBL" id="AGP30119.1"/>
    </source>
</evidence>
<dbReference type="Pfam" id="PF14082">
    <property type="entry name" value="SduA_C"/>
    <property type="match status" value="1"/>
</dbReference>
<dbReference type="Gene3D" id="3.40.1350.10">
    <property type="match status" value="1"/>
</dbReference>
<dbReference type="GO" id="GO:0003676">
    <property type="term" value="F:nucleic acid binding"/>
    <property type="evidence" value="ECO:0007669"/>
    <property type="project" value="InterPro"/>
</dbReference>
<dbReference type="Proteomes" id="UP000014809">
    <property type="component" value="Chromosome"/>
</dbReference>
<dbReference type="EMBL" id="CP003696">
    <property type="protein sequence ID" value="AGP30119.1"/>
    <property type="molecule type" value="Genomic_DNA"/>
</dbReference>
<proteinExistence type="predicted"/>
<feature type="domain" description="Shedu protein SduA C-terminal" evidence="2">
    <location>
        <begin position="196"/>
        <end position="343"/>
    </location>
</feature>
<dbReference type="KEGG" id="cter:A606_02330"/>
<accession>S4XCA6</accession>
<organism evidence="3 4">
    <name type="scientific">Corynebacterium terpenotabidum Y-11</name>
    <dbReference type="NCBI Taxonomy" id="1200352"/>
    <lineage>
        <taxon>Bacteria</taxon>
        <taxon>Bacillati</taxon>
        <taxon>Actinomycetota</taxon>
        <taxon>Actinomycetes</taxon>
        <taxon>Mycobacteriales</taxon>
        <taxon>Corynebacteriaceae</taxon>
        <taxon>Corynebacterium</taxon>
    </lineage>
</organism>
<evidence type="ECO:0000313" key="4">
    <source>
        <dbReference type="Proteomes" id="UP000014809"/>
    </source>
</evidence>
<gene>
    <name evidence="3" type="ORF">A606_02330</name>
</gene>
<dbReference type="InterPro" id="IPR025359">
    <property type="entry name" value="SduA_C"/>
</dbReference>
<evidence type="ECO:0000256" key="1">
    <source>
        <dbReference type="SAM" id="MobiDB-lite"/>
    </source>
</evidence>
<sequence length="365" mass="41245">MTTTEDPQDDPVKRTPAKTHNHAPTGNDGAPKGGTNEVNLSYGPKVLVKARTSFWSGDADNPRKPSLEIRKHSRSSARFAWDWNNPTWCVTLNEEQITKLRAYLNGDFISERIGHYFWVQVDDQDTAEALQRMVDGEAAVDLDVEKITSAMSLNDDLLTAVLDGDQGRTLMRLKEHDRRSDVLDELEDLIEDPKTVEQDFQDLLQVNPWVFGGEVSRSHALRNISTQDQIDIPIVRGDGSMVIVELKRAKAAQIKKTDHEYPVLSDGVHTAVQQAERYLYVLDKKVNDLQIEQQFDARRATALVVIGVWPDLEDSEKKLFEESFRIYNSHLARVQVITYDSLLANARRLLDLGDESTTTDDGKST</sequence>
<dbReference type="OrthoDB" id="5148202at2"/>
<feature type="region of interest" description="Disordered" evidence="1">
    <location>
        <begin position="1"/>
        <end position="39"/>
    </location>
</feature>
<reference evidence="3 4" key="1">
    <citation type="submission" date="2012-06" db="EMBL/GenBank/DDBJ databases">
        <title>Complete genome sequence of Corynebacterium terpenotabidum Y-11 (=DSM 44721).</title>
        <authorList>
            <person name="Ruckert C."/>
            <person name="Albersmeier A."/>
            <person name="Al-Dilaimi A."/>
            <person name="Szczepanowski R."/>
            <person name="Kalinowski J."/>
        </authorList>
    </citation>
    <scope>NUCLEOTIDE SEQUENCE [LARGE SCALE GENOMIC DNA]</scope>
    <source>
        <strain evidence="3 4">Y-11</strain>
    </source>
</reference>
<name>S4XCA6_9CORY</name>
<protein>
    <recommendedName>
        <fullName evidence="2">Shedu protein SduA C-terminal domain-containing protein</fullName>
    </recommendedName>
</protein>
<dbReference type="RefSeq" id="WP_020440484.1">
    <property type="nucleotide sequence ID" value="NC_021663.1"/>
</dbReference>
<evidence type="ECO:0000259" key="2">
    <source>
        <dbReference type="Pfam" id="PF14082"/>
    </source>
</evidence>
<dbReference type="PATRIC" id="fig|1200352.3.peg.468"/>
<dbReference type="AlphaFoldDB" id="S4XCA6"/>